<evidence type="ECO:0000313" key="7">
    <source>
        <dbReference type="Proteomes" id="UP000578622"/>
    </source>
</evidence>
<feature type="region of interest" description="Disordered" evidence="4">
    <location>
        <begin position="287"/>
        <end position="320"/>
    </location>
</feature>
<comment type="caution">
    <text evidence="6">The sequence shown here is derived from an EMBL/GenBank/DDBJ whole genome shotgun (WGS) entry which is preliminary data.</text>
</comment>
<protein>
    <submittedName>
        <fullName evidence="6">AraC family transcriptional regulator</fullName>
    </submittedName>
</protein>
<dbReference type="Proteomes" id="UP000578622">
    <property type="component" value="Unassembled WGS sequence"/>
</dbReference>
<evidence type="ECO:0000256" key="4">
    <source>
        <dbReference type="SAM" id="MobiDB-lite"/>
    </source>
</evidence>
<keyword evidence="7" id="KW-1185">Reference proteome</keyword>
<evidence type="ECO:0000259" key="5">
    <source>
        <dbReference type="PROSITE" id="PS01124"/>
    </source>
</evidence>
<evidence type="ECO:0000256" key="1">
    <source>
        <dbReference type="ARBA" id="ARBA00023015"/>
    </source>
</evidence>
<accession>A0ABR6AV54</accession>
<dbReference type="EMBL" id="JACGXG010000010">
    <property type="protein sequence ID" value="MBA8853350.1"/>
    <property type="molecule type" value="Genomic_DNA"/>
</dbReference>
<evidence type="ECO:0000313" key="6">
    <source>
        <dbReference type="EMBL" id="MBA8853350.1"/>
    </source>
</evidence>
<dbReference type="PANTHER" id="PTHR46796:SF14">
    <property type="entry name" value="TRANSCRIPTIONAL REGULATORY PROTEIN"/>
    <property type="match status" value="1"/>
</dbReference>
<dbReference type="SMART" id="SM00342">
    <property type="entry name" value="HTH_ARAC"/>
    <property type="match status" value="1"/>
</dbReference>
<dbReference type="InterPro" id="IPR009057">
    <property type="entry name" value="Homeodomain-like_sf"/>
</dbReference>
<organism evidence="6 7">
    <name type="scientific">Brucella intermedia</name>
    <dbReference type="NCBI Taxonomy" id="94625"/>
    <lineage>
        <taxon>Bacteria</taxon>
        <taxon>Pseudomonadati</taxon>
        <taxon>Pseudomonadota</taxon>
        <taxon>Alphaproteobacteria</taxon>
        <taxon>Hyphomicrobiales</taxon>
        <taxon>Brucellaceae</taxon>
        <taxon>Brucella/Ochrobactrum group</taxon>
        <taxon>Brucella</taxon>
    </lineage>
</organism>
<name>A0ABR6AV54_9HYPH</name>
<dbReference type="Pfam" id="PF12833">
    <property type="entry name" value="HTH_18"/>
    <property type="match status" value="1"/>
</dbReference>
<evidence type="ECO:0000256" key="2">
    <source>
        <dbReference type="ARBA" id="ARBA00023125"/>
    </source>
</evidence>
<keyword evidence="2" id="KW-0238">DNA-binding</keyword>
<proteinExistence type="predicted"/>
<dbReference type="SUPFAM" id="SSF46689">
    <property type="entry name" value="Homeodomain-like"/>
    <property type="match status" value="2"/>
</dbReference>
<dbReference type="PANTHER" id="PTHR46796">
    <property type="entry name" value="HTH-TYPE TRANSCRIPTIONAL ACTIVATOR RHAS-RELATED"/>
    <property type="match status" value="1"/>
</dbReference>
<feature type="domain" description="HTH araC/xylS-type" evidence="5">
    <location>
        <begin position="184"/>
        <end position="282"/>
    </location>
</feature>
<dbReference type="InterPro" id="IPR018060">
    <property type="entry name" value="HTH_AraC"/>
</dbReference>
<sequence>MLSFVPEEWGPQLHGSHGSVIHLRTGPNAIKFNSPVDHAAILLTPQSDRLISLNGKERHVTRGAAGVIEIIPAKTDVYAEWLCPLESIFVAFSPLRMRELALAEFGNEQVEFCLPLSGHVDSHALKLAKFFQREFQRARRGPVNKIYLDSLLTLFGTHLLRRYANAPSAHLKPRRGGLPSHIIRRVDDFIRANLSNKITVVALAAVAGLSPTHFTRAFRETTGRAPYQYITIMRLQRAAELAGDRSLVLGEIANKTGFSTHSQMTAIMKQYWGVTPSDLRRLAAHKELPDRQAGGRPWTAQRDSNHCPGELNPSPKASSS</sequence>
<reference evidence="6 7" key="1">
    <citation type="submission" date="2020-07" db="EMBL/GenBank/DDBJ databases">
        <title>Genomic Encyclopedia of Type Strains, Phase IV (KMG-V): Genome sequencing to study the core and pangenomes of soil and plant-associated prokaryotes.</title>
        <authorList>
            <person name="Whitman W."/>
        </authorList>
    </citation>
    <scope>NUCLEOTIDE SEQUENCE [LARGE SCALE GENOMIC DNA]</scope>
    <source>
        <strain evidence="6 7">RH4WT92</strain>
    </source>
</reference>
<evidence type="ECO:0000256" key="3">
    <source>
        <dbReference type="ARBA" id="ARBA00023163"/>
    </source>
</evidence>
<dbReference type="PROSITE" id="PS01124">
    <property type="entry name" value="HTH_ARAC_FAMILY_2"/>
    <property type="match status" value="1"/>
</dbReference>
<dbReference type="InterPro" id="IPR050204">
    <property type="entry name" value="AraC_XylS_family_regulators"/>
</dbReference>
<dbReference type="Gene3D" id="1.10.10.60">
    <property type="entry name" value="Homeodomain-like"/>
    <property type="match status" value="1"/>
</dbReference>
<dbReference type="RefSeq" id="WP_162713508.1">
    <property type="nucleotide sequence ID" value="NZ_JACGXG010000010.1"/>
</dbReference>
<keyword evidence="3" id="KW-0804">Transcription</keyword>
<gene>
    <name evidence="6" type="ORF">FHW20_004330</name>
</gene>
<keyword evidence="1" id="KW-0805">Transcription regulation</keyword>